<dbReference type="EMBL" id="WKLP01000021">
    <property type="protein sequence ID" value="MRY12713.1"/>
    <property type="molecule type" value="Genomic_DNA"/>
</dbReference>
<organism evidence="1">
    <name type="scientific">Parabacteroides goldsteinii</name>
    <dbReference type="NCBI Taxonomy" id="328812"/>
    <lineage>
        <taxon>Bacteria</taxon>
        <taxon>Pseudomonadati</taxon>
        <taxon>Bacteroidota</taxon>
        <taxon>Bacteroidia</taxon>
        <taxon>Bacteroidales</taxon>
        <taxon>Tannerellaceae</taxon>
        <taxon>Parabacteroides</taxon>
    </lineage>
</organism>
<reference evidence="1" key="1">
    <citation type="journal article" date="2019" name="Nat. Med.">
        <title>A library of human gut bacterial isolates paired with longitudinal multiomics data enables mechanistic microbiome research.</title>
        <authorList>
            <person name="Poyet M."/>
            <person name="Groussin M."/>
            <person name="Gibbons S.M."/>
            <person name="Avila-Pacheco J."/>
            <person name="Jiang X."/>
            <person name="Kearney S.M."/>
            <person name="Perrotta A.R."/>
            <person name="Berdy B."/>
            <person name="Zhao S."/>
            <person name="Lieberman T.D."/>
            <person name="Swanson P.K."/>
            <person name="Smith M."/>
            <person name="Roesemann S."/>
            <person name="Alexander J.E."/>
            <person name="Rich S.A."/>
            <person name="Livny J."/>
            <person name="Vlamakis H."/>
            <person name="Clish C."/>
            <person name="Bullock K."/>
            <person name="Deik A."/>
            <person name="Scott J."/>
            <person name="Pierce K.A."/>
            <person name="Xavier R.J."/>
            <person name="Alm E.J."/>
        </authorList>
    </citation>
    <scope>NUCLEOTIDE SEQUENCE</scope>
    <source>
        <strain evidence="1">BIOML-A4</strain>
    </source>
</reference>
<proteinExistence type="predicted"/>
<comment type="caution">
    <text evidence="1">The sequence shown here is derived from an EMBL/GenBank/DDBJ whole genome shotgun (WGS) entry which is preliminary data.</text>
</comment>
<gene>
    <name evidence="1" type="ORF">GKE01_14705</name>
</gene>
<name>A0A6G1ZFI2_9BACT</name>
<accession>A0A6G1ZFI2</accession>
<dbReference type="AlphaFoldDB" id="A0A6G1ZFI2"/>
<protein>
    <submittedName>
        <fullName evidence="1">DUF1566 domain-containing protein</fullName>
    </submittedName>
</protein>
<sequence>MNLKAEYMINRLFIAAVILSLLPAATAFGQELRKEKLIGTNPGNPGSNYAVFYSYGMSESAVWPLGMKLLVKNADGTNGSTIRHTHDKGNGENIPVNDKVPFRFIIAPVDGPDGEVSWAAAMGINASANSNLGQDGTAITSGCASYKTDEFPSGWRLPTQREMMLMWLFKAGIDVIYSSGQLSASPYWTATENTAVEAWYLDFTTAAPQSDSAAKTFSYKYRCVRDY</sequence>
<evidence type="ECO:0000313" key="1">
    <source>
        <dbReference type="EMBL" id="MRY12713.1"/>
    </source>
</evidence>